<evidence type="ECO:0000313" key="4">
    <source>
        <dbReference type="EMBL" id="SFW19297.1"/>
    </source>
</evidence>
<dbReference type="GO" id="GO:0016989">
    <property type="term" value="F:sigma factor antagonist activity"/>
    <property type="evidence" value="ECO:0007669"/>
    <property type="project" value="TreeGrafter"/>
</dbReference>
<dbReference type="OrthoDB" id="704021at2"/>
<dbReference type="InterPro" id="IPR006860">
    <property type="entry name" value="FecR"/>
</dbReference>
<feature type="domain" description="FecR protein" evidence="2">
    <location>
        <begin position="179"/>
        <end position="275"/>
    </location>
</feature>
<feature type="domain" description="Protein FecR C-terminal" evidence="3">
    <location>
        <begin position="319"/>
        <end position="387"/>
    </location>
</feature>
<evidence type="ECO:0000256" key="1">
    <source>
        <dbReference type="SAM" id="Phobius"/>
    </source>
</evidence>
<dbReference type="AlphaFoldDB" id="A0A1K1M8A2"/>
<evidence type="ECO:0000259" key="2">
    <source>
        <dbReference type="Pfam" id="PF04773"/>
    </source>
</evidence>
<feature type="transmembrane region" description="Helical" evidence="1">
    <location>
        <begin position="83"/>
        <end position="103"/>
    </location>
</feature>
<dbReference type="Pfam" id="PF16344">
    <property type="entry name" value="FecR_C"/>
    <property type="match status" value="1"/>
</dbReference>
<accession>A0A1K1M8A2</accession>
<proteinExistence type="predicted"/>
<dbReference type="Gene3D" id="3.55.50.30">
    <property type="match status" value="1"/>
</dbReference>
<dbReference type="Gene3D" id="2.60.120.1440">
    <property type="match status" value="1"/>
</dbReference>
<keyword evidence="1" id="KW-0812">Transmembrane</keyword>
<name>A0A1K1M8A2_9FLAO</name>
<evidence type="ECO:0000259" key="3">
    <source>
        <dbReference type="Pfam" id="PF16344"/>
    </source>
</evidence>
<keyword evidence="1" id="KW-0472">Membrane</keyword>
<reference evidence="4 5" key="1">
    <citation type="submission" date="2016-11" db="EMBL/GenBank/DDBJ databases">
        <authorList>
            <person name="Jaros S."/>
            <person name="Januszkiewicz K."/>
            <person name="Wedrychowicz H."/>
        </authorList>
    </citation>
    <scope>NUCLEOTIDE SEQUENCE [LARGE SCALE GENOMIC DNA]</scope>
    <source>
        <strain evidence="4 5">CGMCC 1.12145</strain>
    </source>
</reference>
<dbReference type="PANTHER" id="PTHR30273:SF2">
    <property type="entry name" value="PROTEIN FECR"/>
    <property type="match status" value="1"/>
</dbReference>
<keyword evidence="1" id="KW-1133">Transmembrane helix</keyword>
<sequence>MAPEKLEELIVKYITRSITGEELELLEEYLENPVNDGIFRTFTELNYALDDLMSDYKPEEAKQKILSVIRKERDRTKYKQRLVYLRYAAAAVILLLISLPFVFNDSFSDKPVINAMEGITEIPPGEDRAILTLEDGSNVVLENGEKYTTEKLKSDGKSLVYEKASPGAEEEAAFNYLTVPRGGQFFVRLPDSTGVWLNSESRLKYPVHFTKNRPREVELVYGEAYLDVSSAARHGNMAFKVKTGAQTVEVLGTEFNIKAYRDEHRVTTTLVEGRVAVDNEEMKKMLSPGQQSEIRDGDKDIEVHEVNVAMEIAWKNGLFMFDKMPLEEMMRILSRWYDLQVKFEDEKKKEMVFSGFLSRSENVNELLKNIERTGEVKFLVKEKTVIIQ</sequence>
<protein>
    <submittedName>
        <fullName evidence="4">FecR family protein</fullName>
    </submittedName>
</protein>
<dbReference type="InterPro" id="IPR012373">
    <property type="entry name" value="Ferrdict_sens_TM"/>
</dbReference>
<keyword evidence="5" id="KW-1185">Reference proteome</keyword>
<dbReference type="PANTHER" id="PTHR30273">
    <property type="entry name" value="PERIPLASMIC SIGNAL SENSOR AND SIGMA FACTOR ACTIVATOR FECR-RELATED"/>
    <property type="match status" value="1"/>
</dbReference>
<dbReference type="InterPro" id="IPR032508">
    <property type="entry name" value="FecR_C"/>
</dbReference>
<gene>
    <name evidence="4" type="ORF">SAMN02927921_00465</name>
</gene>
<evidence type="ECO:0000313" key="5">
    <source>
        <dbReference type="Proteomes" id="UP000182248"/>
    </source>
</evidence>
<dbReference type="Pfam" id="PF04773">
    <property type="entry name" value="FecR"/>
    <property type="match status" value="1"/>
</dbReference>
<organism evidence="4 5">
    <name type="scientific">Sinomicrobium oceani</name>
    <dbReference type="NCBI Taxonomy" id="1150368"/>
    <lineage>
        <taxon>Bacteria</taxon>
        <taxon>Pseudomonadati</taxon>
        <taxon>Bacteroidota</taxon>
        <taxon>Flavobacteriia</taxon>
        <taxon>Flavobacteriales</taxon>
        <taxon>Flavobacteriaceae</taxon>
        <taxon>Sinomicrobium</taxon>
    </lineage>
</organism>
<dbReference type="STRING" id="1150368.SAMN02927921_00465"/>
<dbReference type="Proteomes" id="UP000182248">
    <property type="component" value="Unassembled WGS sequence"/>
</dbReference>
<dbReference type="EMBL" id="FPJE01000002">
    <property type="protein sequence ID" value="SFW19297.1"/>
    <property type="molecule type" value="Genomic_DNA"/>
</dbReference>